<dbReference type="HOGENOM" id="CLU_174611_3_2_9"/>
<organism evidence="1 2">
    <name type="scientific">Natranaerobius thermophilus (strain ATCC BAA-1301 / DSM 18059 / JW/NM-WN-LF)</name>
    <dbReference type="NCBI Taxonomy" id="457570"/>
    <lineage>
        <taxon>Bacteria</taxon>
        <taxon>Bacillati</taxon>
        <taxon>Bacillota</taxon>
        <taxon>Clostridia</taxon>
        <taxon>Natranaerobiales</taxon>
        <taxon>Natranaerobiaceae</taxon>
        <taxon>Natranaerobius</taxon>
    </lineage>
</organism>
<sequence>MDINLNGKKRRFEQTRLSVTDLVKELDINPKIVHVQLNGAMLDRAHFDDTFINEGDEVEIITYMGGGH</sequence>
<dbReference type="KEGG" id="nth:Nther_1095"/>
<dbReference type="InterPro" id="IPR016155">
    <property type="entry name" value="Mopterin_synth/thiamin_S_b"/>
</dbReference>
<dbReference type="AlphaFoldDB" id="B2A156"/>
<reference evidence="1 2" key="1">
    <citation type="submission" date="2008-04" db="EMBL/GenBank/DDBJ databases">
        <title>Complete sequence of chromosome of Natranaerobius thermophilus JW/NM-WN-LF.</title>
        <authorList>
            <consortium name="US DOE Joint Genome Institute"/>
            <person name="Copeland A."/>
            <person name="Lucas S."/>
            <person name="Lapidus A."/>
            <person name="Glavina del Rio T."/>
            <person name="Dalin E."/>
            <person name="Tice H."/>
            <person name="Bruce D."/>
            <person name="Goodwin L."/>
            <person name="Pitluck S."/>
            <person name="Chertkov O."/>
            <person name="Brettin T."/>
            <person name="Detter J.C."/>
            <person name="Han C."/>
            <person name="Kuske C.R."/>
            <person name="Schmutz J."/>
            <person name="Larimer F."/>
            <person name="Land M."/>
            <person name="Hauser L."/>
            <person name="Kyrpides N."/>
            <person name="Lykidis A."/>
            <person name="Mesbah N.M."/>
            <person name="Wiegel J."/>
        </authorList>
    </citation>
    <scope>NUCLEOTIDE SEQUENCE [LARGE SCALE GENOMIC DNA]</scope>
    <source>
        <strain evidence="2">ATCC BAA-1301 / DSM 18059 / JW/NM-WN-LF</strain>
    </source>
</reference>
<dbReference type="InParanoid" id="B2A156"/>
<dbReference type="InterPro" id="IPR003749">
    <property type="entry name" value="ThiS/MoaD-like"/>
</dbReference>
<dbReference type="eggNOG" id="COG2104">
    <property type="taxonomic scope" value="Bacteria"/>
</dbReference>
<protein>
    <submittedName>
        <fullName evidence="1">Thiamine biosynthesis protein ThiS</fullName>
    </submittedName>
</protein>
<dbReference type="STRING" id="457570.Nther_1095"/>
<proteinExistence type="predicted"/>
<dbReference type="NCBIfam" id="TIGR01683">
    <property type="entry name" value="thiS"/>
    <property type="match status" value="1"/>
</dbReference>
<reference evidence="1 2" key="2">
    <citation type="journal article" date="2011" name="J. Bacteriol.">
        <title>Complete genome sequence of the anaerobic, halophilic alkalithermophile Natranaerobius thermophilus JW/NM-WN-LF.</title>
        <authorList>
            <person name="Zhao B."/>
            <person name="Mesbah N.M."/>
            <person name="Dalin E."/>
            <person name="Goodwin L."/>
            <person name="Nolan M."/>
            <person name="Pitluck S."/>
            <person name="Chertkov O."/>
            <person name="Brettin T.S."/>
            <person name="Han J."/>
            <person name="Larimer F.W."/>
            <person name="Land M.L."/>
            <person name="Hauser L."/>
            <person name="Kyrpides N."/>
            <person name="Wiegel J."/>
        </authorList>
    </citation>
    <scope>NUCLEOTIDE SEQUENCE [LARGE SCALE GENOMIC DNA]</scope>
    <source>
        <strain evidence="2">ATCC BAA-1301 / DSM 18059 / JW/NM-WN-LF</strain>
    </source>
</reference>
<name>B2A156_NATTJ</name>
<dbReference type="Gene3D" id="3.10.20.30">
    <property type="match status" value="1"/>
</dbReference>
<dbReference type="PANTHER" id="PTHR34472">
    <property type="entry name" value="SULFUR CARRIER PROTEIN THIS"/>
    <property type="match status" value="1"/>
</dbReference>
<gene>
    <name evidence="1" type="ordered locus">Nther_1095</name>
</gene>
<dbReference type="OrthoDB" id="9810692at2"/>
<dbReference type="Proteomes" id="UP000001683">
    <property type="component" value="Chromosome"/>
</dbReference>
<dbReference type="Pfam" id="PF02597">
    <property type="entry name" value="ThiS"/>
    <property type="match status" value="1"/>
</dbReference>
<evidence type="ECO:0000313" key="2">
    <source>
        <dbReference type="Proteomes" id="UP000001683"/>
    </source>
</evidence>
<dbReference type="SUPFAM" id="SSF54285">
    <property type="entry name" value="MoaD/ThiS"/>
    <property type="match status" value="1"/>
</dbReference>
<dbReference type="InterPro" id="IPR010035">
    <property type="entry name" value="Thi_S"/>
</dbReference>
<dbReference type="CDD" id="cd00565">
    <property type="entry name" value="Ubl_ThiS"/>
    <property type="match status" value="1"/>
</dbReference>
<dbReference type="RefSeq" id="WP_012447554.1">
    <property type="nucleotide sequence ID" value="NC_010718.1"/>
</dbReference>
<keyword evidence="2" id="KW-1185">Reference proteome</keyword>
<dbReference type="EMBL" id="CP001034">
    <property type="protein sequence ID" value="ACB84679.1"/>
    <property type="molecule type" value="Genomic_DNA"/>
</dbReference>
<dbReference type="PANTHER" id="PTHR34472:SF1">
    <property type="entry name" value="SULFUR CARRIER PROTEIN THIS"/>
    <property type="match status" value="1"/>
</dbReference>
<dbReference type="InterPro" id="IPR012675">
    <property type="entry name" value="Beta-grasp_dom_sf"/>
</dbReference>
<accession>B2A156</accession>
<evidence type="ECO:0000313" key="1">
    <source>
        <dbReference type="EMBL" id="ACB84679.1"/>
    </source>
</evidence>